<dbReference type="EMBL" id="JAJNBZ010000004">
    <property type="protein sequence ID" value="MCE5169297.1"/>
    <property type="molecule type" value="Genomic_DNA"/>
</dbReference>
<proteinExistence type="inferred from homology"/>
<dbReference type="Proteomes" id="UP001199916">
    <property type="component" value="Unassembled WGS sequence"/>
</dbReference>
<comment type="caution">
    <text evidence="2">The sequence shown here is derived from an EMBL/GenBank/DDBJ whole genome shotgun (WGS) entry which is preliminary data.</text>
</comment>
<dbReference type="InterPro" id="IPR051910">
    <property type="entry name" value="ComF/GntX_DNA_util-trans"/>
</dbReference>
<evidence type="ECO:0000313" key="2">
    <source>
        <dbReference type="EMBL" id="MCE5169297.1"/>
    </source>
</evidence>
<comment type="similarity">
    <text evidence="1">Belongs to the ComF/GntX family.</text>
</comment>
<dbReference type="Gene3D" id="3.40.50.2020">
    <property type="match status" value="1"/>
</dbReference>
<evidence type="ECO:0000256" key="1">
    <source>
        <dbReference type="ARBA" id="ARBA00008007"/>
    </source>
</evidence>
<keyword evidence="3" id="KW-1185">Reference proteome</keyword>
<dbReference type="InterPro" id="IPR029057">
    <property type="entry name" value="PRTase-like"/>
</dbReference>
<dbReference type="CDD" id="cd06223">
    <property type="entry name" value="PRTases_typeI"/>
    <property type="match status" value="1"/>
</dbReference>
<evidence type="ECO:0000313" key="3">
    <source>
        <dbReference type="Proteomes" id="UP001199916"/>
    </source>
</evidence>
<dbReference type="InterPro" id="IPR000836">
    <property type="entry name" value="PRTase_dom"/>
</dbReference>
<reference evidence="2 3" key="1">
    <citation type="submission" date="2021-11" db="EMBL/GenBank/DDBJ databases">
        <title>Draft genome sequence of Paenibacillus profundus YoMME, a new Gram-positive bacteria with exoelectrogenic properties.</title>
        <authorList>
            <person name="Hubenova Y."/>
            <person name="Hubenova E."/>
            <person name="Manasiev Y."/>
            <person name="Peykov S."/>
            <person name="Mitov M."/>
        </authorList>
    </citation>
    <scope>NUCLEOTIDE SEQUENCE [LARGE SCALE GENOMIC DNA]</scope>
    <source>
        <strain evidence="2 3">YoMME</strain>
    </source>
</reference>
<dbReference type="SUPFAM" id="SSF53271">
    <property type="entry name" value="PRTase-like"/>
    <property type="match status" value="1"/>
</dbReference>
<gene>
    <name evidence="2" type="ORF">LQV63_08230</name>
</gene>
<dbReference type="PANTHER" id="PTHR47505">
    <property type="entry name" value="DNA UTILIZATION PROTEIN YHGH"/>
    <property type="match status" value="1"/>
</dbReference>
<protein>
    <recommendedName>
        <fullName evidence="4">ComF family protein</fullName>
    </recommendedName>
</protein>
<sequence length="297" mass="33958">MVSLPQWGEWMEKAYGRLLQPRVSACFVCNNKISGPSSSTTTMEPRASRLMQLLCLKCIATIPWIQALGCPSCGRSIRCTDCMRHPLPKDGLSANRSVVQYDEQMKQWLAEYKFRGDIRYERVMANMMISSYSLLFESVWTRRSRVRRPRLLLDAGDSLLPDLITYVPTSEARLRTRGFNQAEQLALELGRAWKIPVLPLLARVQESEKQSMQSRGGRASNIAHAFVMKEQARNDLIATLRDLPVERWKTLNEVRLLLVDDVYTTGSTIRACAREIAVWNKKFRIPVALASYTWARA</sequence>
<accession>A0ABS8YGP4</accession>
<evidence type="ECO:0008006" key="4">
    <source>
        <dbReference type="Google" id="ProtNLM"/>
    </source>
</evidence>
<dbReference type="RefSeq" id="WP_233696317.1">
    <property type="nucleotide sequence ID" value="NZ_JAJNBZ010000004.1"/>
</dbReference>
<dbReference type="PANTHER" id="PTHR47505:SF1">
    <property type="entry name" value="DNA UTILIZATION PROTEIN YHGH"/>
    <property type="match status" value="1"/>
</dbReference>
<name>A0ABS8YGP4_9BACL</name>
<organism evidence="2 3">
    <name type="scientific">Paenibacillus profundus</name>
    <dbReference type="NCBI Taxonomy" id="1173085"/>
    <lineage>
        <taxon>Bacteria</taxon>
        <taxon>Bacillati</taxon>
        <taxon>Bacillota</taxon>
        <taxon>Bacilli</taxon>
        <taxon>Bacillales</taxon>
        <taxon>Paenibacillaceae</taxon>
        <taxon>Paenibacillus</taxon>
    </lineage>
</organism>